<feature type="compositionally biased region" description="Basic and acidic residues" evidence="1">
    <location>
        <begin position="901"/>
        <end position="917"/>
    </location>
</feature>
<protein>
    <recommendedName>
        <fullName evidence="4">Flo11</fullName>
    </recommendedName>
</protein>
<feature type="region of interest" description="Disordered" evidence="1">
    <location>
        <begin position="605"/>
        <end position="1293"/>
    </location>
</feature>
<feature type="compositionally biased region" description="Low complexity" evidence="1">
    <location>
        <begin position="15"/>
        <end position="29"/>
    </location>
</feature>
<evidence type="ECO:0000313" key="3">
    <source>
        <dbReference type="Proteomes" id="UP000481861"/>
    </source>
</evidence>
<name>A0A7C8IDL6_9PLEO</name>
<feature type="compositionally biased region" description="Polar residues" evidence="1">
    <location>
        <begin position="863"/>
        <end position="879"/>
    </location>
</feature>
<feature type="compositionally biased region" description="Low complexity" evidence="1">
    <location>
        <begin position="1197"/>
        <end position="1221"/>
    </location>
</feature>
<feature type="compositionally biased region" description="Polar residues" evidence="1">
    <location>
        <begin position="689"/>
        <end position="705"/>
    </location>
</feature>
<dbReference type="EMBL" id="JAADJZ010000006">
    <property type="protein sequence ID" value="KAF2874412.1"/>
    <property type="molecule type" value="Genomic_DNA"/>
</dbReference>
<feature type="region of interest" description="Disordered" evidence="1">
    <location>
        <begin position="1"/>
        <end position="30"/>
    </location>
</feature>
<feature type="compositionally biased region" description="Polar residues" evidence="1">
    <location>
        <begin position="773"/>
        <end position="784"/>
    </location>
</feature>
<feature type="compositionally biased region" description="Polar residues" evidence="1">
    <location>
        <begin position="561"/>
        <end position="571"/>
    </location>
</feature>
<feature type="compositionally biased region" description="Basic and acidic residues" evidence="1">
    <location>
        <begin position="796"/>
        <end position="807"/>
    </location>
</feature>
<feature type="compositionally biased region" description="Basic and acidic residues" evidence="1">
    <location>
        <begin position="825"/>
        <end position="837"/>
    </location>
</feature>
<accession>A0A7C8IDL6</accession>
<feature type="compositionally biased region" description="Low complexity" evidence="1">
    <location>
        <begin position="1162"/>
        <end position="1179"/>
    </location>
</feature>
<evidence type="ECO:0000256" key="1">
    <source>
        <dbReference type="SAM" id="MobiDB-lite"/>
    </source>
</evidence>
<feature type="compositionally biased region" description="Basic and acidic residues" evidence="1">
    <location>
        <begin position="1270"/>
        <end position="1293"/>
    </location>
</feature>
<dbReference type="OrthoDB" id="5382203at2759"/>
<feature type="compositionally biased region" description="Low complexity" evidence="1">
    <location>
        <begin position="750"/>
        <end position="772"/>
    </location>
</feature>
<comment type="caution">
    <text evidence="2">The sequence shown here is derived from an EMBL/GenBank/DDBJ whole genome shotgun (WGS) entry which is preliminary data.</text>
</comment>
<evidence type="ECO:0008006" key="4">
    <source>
        <dbReference type="Google" id="ProtNLM"/>
    </source>
</evidence>
<feature type="compositionally biased region" description="Polar residues" evidence="1">
    <location>
        <begin position="961"/>
        <end position="974"/>
    </location>
</feature>
<feature type="compositionally biased region" description="Basic and acidic residues" evidence="1">
    <location>
        <begin position="1"/>
        <end position="14"/>
    </location>
</feature>
<feature type="compositionally biased region" description="Low complexity" evidence="1">
    <location>
        <begin position="937"/>
        <end position="958"/>
    </location>
</feature>
<organism evidence="2 3">
    <name type="scientific">Massariosphaeria phaeospora</name>
    <dbReference type="NCBI Taxonomy" id="100035"/>
    <lineage>
        <taxon>Eukaryota</taxon>
        <taxon>Fungi</taxon>
        <taxon>Dikarya</taxon>
        <taxon>Ascomycota</taxon>
        <taxon>Pezizomycotina</taxon>
        <taxon>Dothideomycetes</taxon>
        <taxon>Pleosporomycetidae</taxon>
        <taxon>Pleosporales</taxon>
        <taxon>Pleosporales incertae sedis</taxon>
        <taxon>Massariosphaeria</taxon>
    </lineage>
</organism>
<gene>
    <name evidence="2" type="ORF">BDV95DRAFT_604594</name>
</gene>
<sequence length="1293" mass="140568">MHRHTRSEAGDRSSPRSSRAASFSSDRPSLAGSVTFQMPSTVRPAPAYIAASVASQIVTDHYNAQLRDVYGPDNDNDDDDDGAALYANALFSEQALYLLNGFLDHLLFAYLSTARSPSLTAIRPAITEVLKPRLAREATATADEELQGLLAGDDEEFPAQEGKDTGRWDVEKVWKRTRLRIMVYTRLGELEDEDEERYVQQERGLSMDDSDDDEAGLVSWASAIFLTSVIEYVAEQTLLVSGQAAFTRVATRMKKLIEQPDDGEDRQLERIVVDDFDVEKIALNSALGRLWRTWRKRARASITPLSPARGPRYVSSFTSLHRRRISHDTMDGSVLNSPLEVPEHKPTETEIAANIPLPMGDKDVDEIEVPGLARTFEDAESSGTETPVPRQQRPTSVIMPAPVDNFRTRISKDRPLSMPSPDAAPFVVPTEFFADEHELETPMETFETPMERFSDDDSYIMDERQEGMSHTEEEDEVEDDADMVAFAASTGMGFGMTSISPVQTRDLDKGDDDTAATPTQAAYDGETQVLRSKRMSIERTGPPGIVRTYSSRSTSLHERTPSATPDATPTLEQKPYLNYAPSDEDLNWPGAIGVAHTSNVPIRTPSPTGLAINDNREGQGYHPAPGGFVEVLPRHTATSSMAVRTPSPEERPAPPESSVPRKEALRKEAGRKDASPTRTKPRGPPLESLQETESWSDNVQPNRHGSPSSSSLKQSPSLRSREAPVAVSERSLKSRSIDGSPRSRAAADGATSTLKRISSSSSTARSVSTSILHTSTSARNSDTSLAGRPRGISGRMSEEDRAREFDTLVKGQETVKFTLTPQNMRDIEEPPTVKRVEQPQPTKSVKPVTSSVTVYPRVDANRDSSFGSQHLPVRSSSRAQAPVPPSVRPAQKPKIIGGKALAREPRVQSESMRDFADFIRSTGPAAGEPRPVQPFVALAGPPNPANSSSSSISGLGRKLSTKQAPSHSHSNSSVADGPSAKPRVQMEPRSPAGQRSGNDDLIDFIRQGPPGANNGQPRIPRSVAPFRSTVDSDQFERMLDDNGNIESAYGSQVSTVSKQSTHTVNSRTGLLPSPNVQPAYSNTPQKLTGSLSNPEPHIQRTRRRVKDPYAIDLSDDEDDDLLTALPKSGPGKPRQEESLMDFLSGMEPPPASEPQPLLLNGAAIAAARARAQNSANPPAAGAPPPGHSMRNGASPRSSPYAPHTHSASSSSATATSTAPKAYKPRFQARGDIGNDTRAQRSATNDLADFLRTSGPPEPMVSPAATTPPGSEHRKNEGRRLDVRFWRRKTADVS</sequence>
<feature type="compositionally biased region" description="Low complexity" evidence="1">
    <location>
        <begin position="841"/>
        <end position="854"/>
    </location>
</feature>
<feature type="region of interest" description="Disordered" evidence="1">
    <location>
        <begin position="539"/>
        <end position="572"/>
    </location>
</feature>
<keyword evidence="3" id="KW-1185">Reference proteome</keyword>
<reference evidence="2 3" key="1">
    <citation type="submission" date="2020-01" db="EMBL/GenBank/DDBJ databases">
        <authorList>
            <consortium name="DOE Joint Genome Institute"/>
            <person name="Haridas S."/>
            <person name="Albert R."/>
            <person name="Binder M."/>
            <person name="Bloem J."/>
            <person name="Labutti K."/>
            <person name="Salamov A."/>
            <person name="Andreopoulos B."/>
            <person name="Baker S.E."/>
            <person name="Barry K."/>
            <person name="Bills G."/>
            <person name="Bluhm B.H."/>
            <person name="Cannon C."/>
            <person name="Castanera R."/>
            <person name="Culley D.E."/>
            <person name="Daum C."/>
            <person name="Ezra D."/>
            <person name="Gonzalez J.B."/>
            <person name="Henrissat B."/>
            <person name="Kuo A."/>
            <person name="Liang C."/>
            <person name="Lipzen A."/>
            <person name="Lutzoni F."/>
            <person name="Magnuson J."/>
            <person name="Mondo S."/>
            <person name="Nolan M."/>
            <person name="Ohm R."/>
            <person name="Pangilinan J."/>
            <person name="Park H.-J.H."/>
            <person name="Ramirez L."/>
            <person name="Alfaro M."/>
            <person name="Sun H."/>
            <person name="Tritt A."/>
            <person name="Yoshinaga Y."/>
            <person name="Zwiers L.-H.L."/>
            <person name="Turgeon B.G."/>
            <person name="Goodwin S.B."/>
            <person name="Spatafora J.W."/>
            <person name="Crous P.W."/>
            <person name="Grigoriev I.V."/>
        </authorList>
    </citation>
    <scope>NUCLEOTIDE SEQUENCE [LARGE SCALE GENOMIC DNA]</scope>
    <source>
        <strain evidence="2 3">CBS 611.86</strain>
    </source>
</reference>
<feature type="compositionally biased region" description="Basic and acidic residues" evidence="1">
    <location>
        <begin position="647"/>
        <end position="675"/>
    </location>
</feature>
<evidence type="ECO:0000313" key="2">
    <source>
        <dbReference type="EMBL" id="KAF2874412.1"/>
    </source>
</evidence>
<feature type="compositionally biased region" description="Polar residues" evidence="1">
    <location>
        <begin position="1049"/>
        <end position="1093"/>
    </location>
</feature>
<feature type="compositionally biased region" description="Low complexity" evidence="1">
    <location>
        <begin position="706"/>
        <end position="718"/>
    </location>
</feature>
<dbReference type="Proteomes" id="UP000481861">
    <property type="component" value="Unassembled WGS sequence"/>
</dbReference>
<proteinExistence type="predicted"/>